<feature type="compositionally biased region" description="Basic residues" evidence="1">
    <location>
        <begin position="196"/>
        <end position="207"/>
    </location>
</feature>
<feature type="region of interest" description="Disordered" evidence="1">
    <location>
        <begin position="25"/>
        <end position="59"/>
    </location>
</feature>
<name>A0A383WE97_TETOB</name>
<organism evidence="2 3">
    <name type="scientific">Tetradesmus obliquus</name>
    <name type="common">Green alga</name>
    <name type="synonym">Acutodesmus obliquus</name>
    <dbReference type="NCBI Taxonomy" id="3088"/>
    <lineage>
        <taxon>Eukaryota</taxon>
        <taxon>Viridiplantae</taxon>
        <taxon>Chlorophyta</taxon>
        <taxon>core chlorophytes</taxon>
        <taxon>Chlorophyceae</taxon>
        <taxon>CS clade</taxon>
        <taxon>Sphaeropleales</taxon>
        <taxon>Scenedesmaceae</taxon>
        <taxon>Tetradesmus</taxon>
    </lineage>
</organism>
<feature type="compositionally biased region" description="Polar residues" evidence="1">
    <location>
        <begin position="25"/>
        <end position="38"/>
    </location>
</feature>
<evidence type="ECO:0000313" key="2">
    <source>
        <dbReference type="EMBL" id="SZX75334.1"/>
    </source>
</evidence>
<evidence type="ECO:0000313" key="3">
    <source>
        <dbReference type="Proteomes" id="UP000256970"/>
    </source>
</evidence>
<dbReference type="Proteomes" id="UP000256970">
    <property type="component" value="Unassembled WGS sequence"/>
</dbReference>
<dbReference type="AlphaFoldDB" id="A0A383WE97"/>
<feature type="compositionally biased region" description="Low complexity" evidence="1">
    <location>
        <begin position="213"/>
        <end position="229"/>
    </location>
</feature>
<dbReference type="EMBL" id="FNXT01001229">
    <property type="protein sequence ID" value="SZX75334.1"/>
    <property type="molecule type" value="Genomic_DNA"/>
</dbReference>
<evidence type="ECO:0000256" key="1">
    <source>
        <dbReference type="SAM" id="MobiDB-lite"/>
    </source>
</evidence>
<keyword evidence="3" id="KW-1185">Reference proteome</keyword>
<feature type="region of interest" description="Disordered" evidence="1">
    <location>
        <begin position="184"/>
        <end position="236"/>
    </location>
</feature>
<reference evidence="2 3" key="1">
    <citation type="submission" date="2016-10" db="EMBL/GenBank/DDBJ databases">
        <authorList>
            <person name="Cai Z."/>
        </authorList>
    </citation>
    <scope>NUCLEOTIDE SEQUENCE [LARGE SCALE GENOMIC DNA]</scope>
</reference>
<protein>
    <submittedName>
        <fullName evidence="2">Uncharacterized protein</fullName>
    </submittedName>
</protein>
<feature type="compositionally biased region" description="Low complexity" evidence="1">
    <location>
        <begin position="140"/>
        <end position="162"/>
    </location>
</feature>
<feature type="region of interest" description="Disordered" evidence="1">
    <location>
        <begin position="140"/>
        <end position="168"/>
    </location>
</feature>
<gene>
    <name evidence="2" type="ORF">BQ4739_LOCUS15617</name>
</gene>
<sequence length="282" mass="29313">MLLHRHPLPGNSSRVQLAATSMLQRTPIHSTTNSSSKWLLSMRQPAQRTQTGSRSSSLSRLGVKLAGIRMACRNTEALQDPPAAAGVATATLPALGAAAAGSSRATFNSSSSSSSGAGPAAAQLEQAAAVLPQLVLASLQDSSGSSNSSTTSSTPGSSSSTHTGKRSMNHWYSTLTAKSGTISISRSLQGGPTQFRHPHRRHHHHAHCTLPRSLLSNHGSSSNTGSSSSSDRKVGRSAMHLAPAAIQLQAEVAAAAVAEQASQLRHVVQQQQPSTARLHRSH</sequence>
<accession>A0A383WE97</accession>
<proteinExistence type="predicted"/>
<feature type="compositionally biased region" description="Low complexity" evidence="1">
    <location>
        <begin position="47"/>
        <end position="59"/>
    </location>
</feature>